<evidence type="ECO:0000313" key="15">
    <source>
        <dbReference type="Proteomes" id="UP000282582"/>
    </source>
</evidence>
<feature type="binding site" evidence="9">
    <location>
        <position position="866"/>
    </location>
    <ligand>
        <name>a divalent metal cation</name>
        <dbReference type="ChEBI" id="CHEBI:60240"/>
        <label>2</label>
        <note>catalytic</note>
    </ligand>
</feature>
<dbReference type="EMBL" id="QWIK01000119">
    <property type="protein sequence ID" value="RMY12849.1"/>
    <property type="molecule type" value="Genomic_DNA"/>
</dbReference>
<dbReference type="CDD" id="cd01088">
    <property type="entry name" value="MetAP2"/>
    <property type="match status" value="1"/>
</dbReference>
<evidence type="ECO:0000256" key="7">
    <source>
        <dbReference type="ARBA" id="ARBA00022723"/>
    </source>
</evidence>
<feature type="compositionally biased region" description="Low complexity" evidence="11">
    <location>
        <begin position="541"/>
        <end position="552"/>
    </location>
</feature>
<feature type="binding site" evidence="9">
    <location>
        <position position="730"/>
    </location>
    <ligand>
        <name>substrate</name>
    </ligand>
</feature>
<keyword evidence="7 9" id="KW-0479">Metal-binding</keyword>
<evidence type="ECO:0000256" key="3">
    <source>
        <dbReference type="ARBA" id="ARBA00001954"/>
    </source>
</evidence>
<feature type="binding site" evidence="9">
    <location>
        <position position="961"/>
    </location>
    <ligand>
        <name>a divalent metal cation</name>
        <dbReference type="ChEBI" id="CHEBI:60240"/>
        <label>1</label>
    </ligand>
</feature>
<dbReference type="HAMAP" id="MF_03175">
    <property type="entry name" value="MetAP_2_euk"/>
    <property type="match status" value="1"/>
</dbReference>
<evidence type="ECO:0000256" key="11">
    <source>
        <dbReference type="SAM" id="MobiDB-lite"/>
    </source>
</evidence>
<dbReference type="Gene3D" id="3.50.50.60">
    <property type="entry name" value="FAD/NAD(P)-binding domain"/>
    <property type="match status" value="1"/>
</dbReference>
<evidence type="ECO:0000256" key="9">
    <source>
        <dbReference type="HAMAP-Rule" id="MF_03175"/>
    </source>
</evidence>
<evidence type="ECO:0000259" key="13">
    <source>
        <dbReference type="Pfam" id="PF01266"/>
    </source>
</evidence>
<comment type="catalytic activity">
    <reaction evidence="1 9 10">
        <text>Release of N-terminal amino acids, preferentially methionine, from peptides and arylamides.</text>
        <dbReference type="EC" id="3.4.11.18"/>
    </reaction>
</comment>
<comment type="subcellular location">
    <subcellularLocation>
        <location evidence="9">Cytoplasm</location>
    </subcellularLocation>
</comment>
<dbReference type="GO" id="GO:0070006">
    <property type="term" value="F:metalloaminopeptidase activity"/>
    <property type="evidence" value="ECO:0007669"/>
    <property type="project" value="UniProtKB-UniRule"/>
</dbReference>
<dbReference type="InterPro" id="IPR006076">
    <property type="entry name" value="FAD-dep_OxRdtase"/>
</dbReference>
<evidence type="ECO:0000259" key="12">
    <source>
        <dbReference type="Pfam" id="PF00557"/>
    </source>
</evidence>
<comment type="caution">
    <text evidence="14">The sequence shown here is derived from an EMBL/GenBank/DDBJ whole genome shotgun (WGS) entry which is preliminary data.</text>
</comment>
<proteinExistence type="inferred from homology"/>
<dbReference type="Pfam" id="PF01266">
    <property type="entry name" value="DAO"/>
    <property type="match status" value="1"/>
</dbReference>
<dbReference type="PANTHER" id="PTHR45777">
    <property type="entry name" value="METHIONINE AMINOPEPTIDASE 2"/>
    <property type="match status" value="1"/>
</dbReference>
<accession>A0A3M6ZCL6</accession>
<evidence type="ECO:0000256" key="2">
    <source>
        <dbReference type="ARBA" id="ARBA00001936"/>
    </source>
</evidence>
<dbReference type="Gene3D" id="1.10.10.10">
    <property type="entry name" value="Winged helix-like DNA-binding domain superfamily/Winged helix DNA-binding domain"/>
    <property type="match status" value="1"/>
</dbReference>
<feature type="binding site" evidence="9">
    <location>
        <position position="750"/>
    </location>
    <ligand>
        <name>a divalent metal cation</name>
        <dbReference type="ChEBI" id="CHEBI:60240"/>
        <label>1</label>
    </ligand>
</feature>
<comment type="cofactor">
    <cofactor evidence="3">
        <name>Fe(2+)</name>
        <dbReference type="ChEBI" id="CHEBI:29033"/>
    </cofactor>
</comment>
<feature type="domain" description="Peptidase M24" evidence="12">
    <location>
        <begin position="661"/>
        <end position="874"/>
    </location>
</feature>
<dbReference type="InterPro" id="IPR018349">
    <property type="entry name" value="Pept_M24A_MAP2_BS"/>
</dbReference>
<keyword evidence="6 9" id="KW-0645">Protease</keyword>
<feature type="compositionally biased region" description="Basic residues" evidence="11">
    <location>
        <begin position="585"/>
        <end position="598"/>
    </location>
</feature>
<dbReference type="Gene3D" id="3.90.230.10">
    <property type="entry name" value="Creatinase/methionine aminopeptidase superfamily"/>
    <property type="match status" value="1"/>
</dbReference>
<evidence type="ECO:0000256" key="6">
    <source>
        <dbReference type="ARBA" id="ARBA00022670"/>
    </source>
</evidence>
<comment type="similarity">
    <text evidence="9">Belongs to the peptidase M24A family. Methionine aminopeptidase eukaryotic type 2 subfamily.</text>
</comment>
<dbReference type="PANTHER" id="PTHR45777:SF2">
    <property type="entry name" value="METHIONINE AMINOPEPTIDASE 2"/>
    <property type="match status" value="1"/>
</dbReference>
<dbReference type="InterPro" id="IPR050247">
    <property type="entry name" value="Met_Aminopeptidase_Type2"/>
</dbReference>
<reference evidence="14 15" key="1">
    <citation type="journal article" date="2018" name="BMC Genomics">
        <title>Genomic evidence for intraspecific hybridization in a clonal and extremely halotolerant yeast.</title>
        <authorList>
            <person name="Gostincar C."/>
            <person name="Stajich J.E."/>
            <person name="Zupancic J."/>
            <person name="Zalar P."/>
            <person name="Gunde-Cimerman N."/>
        </authorList>
    </citation>
    <scope>NUCLEOTIDE SEQUENCE [LARGE SCALE GENOMIC DNA]</scope>
    <source>
        <strain evidence="14 15">EXF-6654</strain>
    </source>
</reference>
<dbReference type="PRINTS" id="PR00599">
    <property type="entry name" value="MAPEPTIDASE"/>
</dbReference>
<dbReference type="GO" id="GO:0006508">
    <property type="term" value="P:proteolysis"/>
    <property type="evidence" value="ECO:0007669"/>
    <property type="project" value="UniProtKB-KW"/>
</dbReference>
<dbReference type="VEuPathDB" id="FungiDB:BTJ68_11811"/>
<comment type="cofactor">
    <cofactor evidence="9">
        <name>Co(2+)</name>
        <dbReference type="ChEBI" id="CHEBI:48828"/>
    </cofactor>
    <cofactor evidence="9">
        <name>Zn(2+)</name>
        <dbReference type="ChEBI" id="CHEBI:29105"/>
    </cofactor>
    <cofactor evidence="9">
        <name>Mn(2+)</name>
        <dbReference type="ChEBI" id="CHEBI:29035"/>
    </cofactor>
    <cofactor evidence="9">
        <name>Fe(2+)</name>
        <dbReference type="ChEBI" id="CHEBI:29033"/>
    </cofactor>
    <text evidence="9">Binds 2 divalent metal cations per subunit. Has a high-affinity and a low affinity metal-binding site. The true nature of the physiological cofactor is under debate. The enzyme is active with cobalt, zinc, manganese or divalent iron ions. Most likely, methionine aminopeptidases function as mononuclear Fe(2+)-metalloproteases under physiological conditions, and the catalytically relevant metal-binding site has been assigned to the histidine-containing high-affinity site.</text>
</comment>
<dbReference type="GO" id="GO:0005737">
    <property type="term" value="C:cytoplasm"/>
    <property type="evidence" value="ECO:0007669"/>
    <property type="project" value="UniProtKB-SubCell"/>
</dbReference>
<feature type="compositionally biased region" description="Gly residues" evidence="11">
    <location>
        <begin position="571"/>
        <end position="581"/>
    </location>
</feature>
<evidence type="ECO:0000256" key="8">
    <source>
        <dbReference type="ARBA" id="ARBA00022801"/>
    </source>
</evidence>
<evidence type="ECO:0000256" key="4">
    <source>
        <dbReference type="ARBA" id="ARBA00022438"/>
    </source>
</evidence>
<feature type="compositionally biased region" description="Acidic residues" evidence="11">
    <location>
        <begin position="558"/>
        <end position="570"/>
    </location>
</feature>
<dbReference type="SUPFAM" id="SSF55920">
    <property type="entry name" value="Creatinase/aminopeptidase"/>
    <property type="match status" value="1"/>
</dbReference>
<dbReference type="InterPro" id="IPR036188">
    <property type="entry name" value="FAD/NAD-bd_sf"/>
</dbReference>
<dbReference type="PROSITE" id="PS01202">
    <property type="entry name" value="MAP_2"/>
    <property type="match status" value="1"/>
</dbReference>
<dbReference type="SUPFAM" id="SSF51905">
    <property type="entry name" value="FAD/NAD(P)-binding domain"/>
    <property type="match status" value="1"/>
</dbReference>
<dbReference type="NCBIfam" id="TIGR00501">
    <property type="entry name" value="met_pdase_II"/>
    <property type="match status" value="1"/>
</dbReference>
<dbReference type="Gene3D" id="3.30.9.10">
    <property type="entry name" value="D-Amino Acid Oxidase, subunit A, domain 2"/>
    <property type="match status" value="1"/>
</dbReference>
<dbReference type="GO" id="GO:0046872">
    <property type="term" value="F:metal ion binding"/>
    <property type="evidence" value="ECO:0007669"/>
    <property type="project" value="UniProtKB-UniRule"/>
</dbReference>
<evidence type="ECO:0000313" key="14">
    <source>
        <dbReference type="EMBL" id="RMY12849.1"/>
    </source>
</evidence>
<evidence type="ECO:0000256" key="10">
    <source>
        <dbReference type="RuleBase" id="RU003653"/>
    </source>
</evidence>
<dbReference type="InterPro" id="IPR036388">
    <property type="entry name" value="WH-like_DNA-bd_sf"/>
</dbReference>
<evidence type="ECO:0000256" key="5">
    <source>
        <dbReference type="ARBA" id="ARBA00022490"/>
    </source>
</evidence>
<dbReference type="InterPro" id="IPR000994">
    <property type="entry name" value="Pept_M24"/>
</dbReference>
<keyword evidence="8 9" id="KW-0378">Hydrolase</keyword>
<name>A0A3M6ZCL6_HORWE</name>
<dbReference type="SUPFAM" id="SSF46785">
    <property type="entry name" value="Winged helix' DNA-binding domain"/>
    <property type="match status" value="1"/>
</dbReference>
<dbReference type="GO" id="GO:0004239">
    <property type="term" value="F:initiator methionyl aminopeptidase activity"/>
    <property type="evidence" value="ECO:0007669"/>
    <property type="project" value="UniProtKB-UniRule"/>
</dbReference>
<dbReference type="EC" id="3.4.11.18" evidence="9"/>
<dbReference type="InterPro" id="IPR036390">
    <property type="entry name" value="WH_DNA-bd_sf"/>
</dbReference>
<dbReference type="InterPro" id="IPR001714">
    <property type="entry name" value="Pept_M24_MAP"/>
</dbReference>
<keyword evidence="4 9" id="KW-0031">Aminopeptidase</keyword>
<dbReference type="InterPro" id="IPR002468">
    <property type="entry name" value="Pept_M24A_MAP2"/>
</dbReference>
<feature type="domain" description="FAD dependent oxidoreductase" evidence="13">
    <location>
        <begin position="66"/>
        <end position="436"/>
    </location>
</feature>
<sequence>MAPHATTDDETAAVVAGLTTNEQGQDNSNRSLPFTSPCLSYWHRTTRAWPHLDENHAQPVPSQVKYCIIGSGLSGALTAWELVESGVEGSDILILEAREAVSGASGRNAGHVRPAYSGIHGSEQAKKIIENEKLVFERVAAFVEKHNVPCDFHKTSTFDVCLTTKFAEYEAESLEAYRAAGGDVSHVKVYHGEEAKARTRVQTAIDAYEWPAGSSHPAKLVQWILSQLIAKGLKLWTHCPATAVGEHDTSDSSEGRWDVKTQRGNVAAHTVIHCTNAFSASILPELSAFVTPNRAQAHSFIPGYSLSGKNVMRSTMSLRYSLRHFFSVIQRQSDGTVIFGISRENPDFSEKTKAEVASFDDTKHNDEIAIISSREFEKIFADTDRTTGKPARHGEGADHFWSGIIAMTPDSVPLVGAVPGKEGQWICAGFNGHGMARIFTRAPGLVKLIHGQDWRDTGLPECFEISRDRLERTQKSNMKSCFGTNPQWGRAVLFSTCWIAGSLSSSLPFNPKSAAKMTAVTPDSDMASLSLKDGKGEAPSANGAAAANGTAGDSLDQGSDDEEDGDEGGEDGQGQANGAGEGAAKKKKKRKPRKKKKAGTGAAGGGAKGQSAPPRIPVKQLFPNDSYPVGEEVDYKNDNAYRTTSEEKKALDRMNQDFLNEYRQAAEVHREVRKYAQKTIKPGMSLTEIAELIEDGTRHLTGHMGLEEGDNILGGVAFPTGLSINHCAAHYTPNAGNKMTLKQEDVMKVDFGVHLNGRIVDSAFTMAFEPQYDNLLAAVKDATNTGVRAAGIDARLGEIGGDIQEAMESYECEINGQTYPIKAIRNLNGHTISQYSIHGGSSGKSVPIVKSNTNEKMEEGEVYAIETFGSTGKGVVRDDMETSHYAKIADAPKVALRVASAKNLLRSIDKNFGTLPFCRRYLDRLGHEKYLLGLNNLVQSGIVQDYPPLVDIKGSYTAQYEHTILMRPNVKEVISRGDDY</sequence>
<protein>
    <recommendedName>
        <fullName evidence="9">Methionine aminopeptidase 2</fullName>
        <shortName evidence="9">MAP 2</shortName>
        <shortName evidence="9">MetAP 2</shortName>
        <ecNumber evidence="9">3.4.11.18</ecNumber>
    </recommendedName>
    <alternativeName>
        <fullName evidence="9">Peptidase M</fullName>
    </alternativeName>
</protein>
<feature type="binding site" evidence="9">
    <location>
        <position position="761"/>
    </location>
    <ligand>
        <name>a divalent metal cation</name>
        <dbReference type="ChEBI" id="CHEBI:60240"/>
        <label>1</label>
    </ligand>
</feature>
<gene>
    <name evidence="14" type="ORF">D0868_02358</name>
</gene>
<dbReference type="Proteomes" id="UP000282582">
    <property type="component" value="Unassembled WGS sequence"/>
</dbReference>
<feature type="region of interest" description="Disordered" evidence="11">
    <location>
        <begin position="528"/>
        <end position="632"/>
    </location>
</feature>
<dbReference type="InterPro" id="IPR036005">
    <property type="entry name" value="Creatinase/aminopeptidase-like"/>
</dbReference>
<comment type="function">
    <text evidence="9 10">Cotranslationally removes the N-terminal methionine from nascent proteins. The N-terminal methionine is often cleaved when the second residue in the primary sequence is small and uncharged (Met-Ala-, Cys, Gly, Pro, Ser, Thr, or Val).</text>
</comment>
<keyword evidence="5 9" id="KW-0963">Cytoplasm</keyword>
<organism evidence="14 15">
    <name type="scientific">Hortaea werneckii</name>
    <name type="common">Black yeast</name>
    <name type="synonym">Cladosporium werneckii</name>
    <dbReference type="NCBI Taxonomy" id="91943"/>
    <lineage>
        <taxon>Eukaryota</taxon>
        <taxon>Fungi</taxon>
        <taxon>Dikarya</taxon>
        <taxon>Ascomycota</taxon>
        <taxon>Pezizomycotina</taxon>
        <taxon>Dothideomycetes</taxon>
        <taxon>Dothideomycetidae</taxon>
        <taxon>Mycosphaerellales</taxon>
        <taxon>Teratosphaeriaceae</taxon>
        <taxon>Hortaea</taxon>
    </lineage>
</organism>
<feature type="binding site" evidence="9">
    <location>
        <position position="961"/>
    </location>
    <ligand>
        <name>a divalent metal cation</name>
        <dbReference type="ChEBI" id="CHEBI:60240"/>
        <label>2</label>
        <note>catalytic</note>
    </ligand>
</feature>
<comment type="cofactor">
    <cofactor evidence="2">
        <name>Mn(2+)</name>
        <dbReference type="ChEBI" id="CHEBI:29035"/>
    </cofactor>
</comment>
<feature type="binding site" evidence="9">
    <location>
        <position position="761"/>
    </location>
    <ligand>
        <name>a divalent metal cation</name>
        <dbReference type="ChEBI" id="CHEBI:60240"/>
        <label>2</label>
        <note>catalytic</note>
    </ligand>
</feature>
<feature type="binding site" evidence="9">
    <location>
        <position position="838"/>
    </location>
    <ligand>
        <name>substrate</name>
    </ligand>
</feature>
<dbReference type="Pfam" id="PF00557">
    <property type="entry name" value="Peptidase_M24"/>
    <property type="match status" value="1"/>
</dbReference>
<dbReference type="AlphaFoldDB" id="A0A3M6ZCL6"/>
<feature type="binding site" evidence="9">
    <location>
        <position position="830"/>
    </location>
    <ligand>
        <name>a divalent metal cation</name>
        <dbReference type="ChEBI" id="CHEBI:60240"/>
        <label>2</label>
        <note>catalytic</note>
    </ligand>
</feature>
<dbReference type="VEuPathDB" id="FungiDB:BTJ68_11810"/>
<evidence type="ECO:0000256" key="1">
    <source>
        <dbReference type="ARBA" id="ARBA00000294"/>
    </source>
</evidence>